<comment type="caution">
    <text evidence="1">The sequence shown here is derived from an EMBL/GenBank/DDBJ whole genome shotgun (WGS) entry which is preliminary data.</text>
</comment>
<evidence type="ECO:0000313" key="1">
    <source>
        <dbReference type="EMBL" id="MDF0590843.1"/>
    </source>
</evidence>
<reference evidence="1 2" key="1">
    <citation type="submission" date="2023-03" db="EMBL/GenBank/DDBJ databases">
        <title>WGS of Methanotrichaceae archaeon Mx.</title>
        <authorList>
            <person name="Sorokin D.Y."/>
            <person name="Merkel A.Y."/>
        </authorList>
    </citation>
    <scope>NUCLEOTIDE SEQUENCE [LARGE SCALE GENOMIC DNA]</scope>
    <source>
        <strain evidence="1 2">Mx</strain>
    </source>
</reference>
<dbReference type="EMBL" id="JARFPK010000020">
    <property type="protein sequence ID" value="MDF0590843.1"/>
    <property type="molecule type" value="Genomic_DNA"/>
</dbReference>
<dbReference type="InterPro" id="IPR014514">
    <property type="entry name" value="UCP021940"/>
</dbReference>
<dbReference type="Proteomes" id="UP001220010">
    <property type="component" value="Unassembled WGS sequence"/>
</dbReference>
<evidence type="ECO:0000313" key="2">
    <source>
        <dbReference type="Proteomes" id="UP001220010"/>
    </source>
</evidence>
<sequence length="137" mass="14977">MVAVDISGRHVEGDRYIMVSASVEAKISPEGIEGIRGMRLFPTVAESVDVEVVIGLFEDSVRGLSGVVLAEKGDLYNLERWRVESILGREFKYPESRGERMAMELAHHASFAGRRLVLRLMDGGLGFLALRDATGGA</sequence>
<organism evidence="1 2">
    <name type="scientific">Candidatus Methanocrinis natronophilus</name>
    <dbReference type="NCBI Taxonomy" id="3033396"/>
    <lineage>
        <taxon>Archaea</taxon>
        <taxon>Methanobacteriati</taxon>
        <taxon>Methanobacteriota</taxon>
        <taxon>Stenosarchaea group</taxon>
        <taxon>Methanomicrobia</taxon>
        <taxon>Methanotrichales</taxon>
        <taxon>Methanotrichaceae</taxon>
        <taxon>Methanocrinis</taxon>
    </lineage>
</organism>
<keyword evidence="2" id="KW-1185">Reference proteome</keyword>
<protein>
    <submittedName>
        <fullName evidence="1">DUF2209 domain-containing protein</fullName>
    </submittedName>
</protein>
<dbReference type="RefSeq" id="WP_316966602.1">
    <property type="nucleotide sequence ID" value="NZ_JARFPK010000020.1"/>
</dbReference>
<dbReference type="Pfam" id="PF09974">
    <property type="entry name" value="DUF2209"/>
    <property type="match status" value="1"/>
</dbReference>
<name>A0ABT5X834_9EURY</name>
<gene>
    <name evidence="1" type="ORF">P0O15_06635</name>
</gene>
<accession>A0ABT5X834</accession>
<proteinExistence type="predicted"/>